<keyword evidence="2" id="KW-1185">Reference proteome</keyword>
<evidence type="ECO:0000313" key="2">
    <source>
        <dbReference type="Proteomes" id="UP001225356"/>
    </source>
</evidence>
<reference evidence="1 2" key="1">
    <citation type="submission" date="2023-07" db="EMBL/GenBank/DDBJ databases">
        <title>Sequencing the genomes of 1000 actinobacteria strains.</title>
        <authorList>
            <person name="Klenk H.-P."/>
        </authorList>
    </citation>
    <scope>NUCLEOTIDE SEQUENCE [LARGE SCALE GENOMIC DNA]</scope>
    <source>
        <strain evidence="1 2">DSM 46740</strain>
    </source>
</reference>
<accession>A0ABT9QBF3</accession>
<protein>
    <submittedName>
        <fullName evidence="1">Uncharacterized protein</fullName>
    </submittedName>
</protein>
<gene>
    <name evidence="1" type="ORF">J2853_002892</name>
</gene>
<dbReference type="RefSeq" id="WP_307557985.1">
    <property type="nucleotide sequence ID" value="NZ_JAUSQU010000001.1"/>
</dbReference>
<sequence length="66" mass="7823">MTARRRGELTAAAARFTTRFLKTRLNGQSSGRQNTAWNFYDQAPEVRFLLSRQRHVRRPPLRRPPR</sequence>
<proteinExistence type="predicted"/>
<dbReference type="EMBL" id="JAUSQU010000001">
    <property type="protein sequence ID" value="MDP9843681.1"/>
    <property type="molecule type" value="Genomic_DNA"/>
</dbReference>
<dbReference type="Proteomes" id="UP001225356">
    <property type="component" value="Unassembled WGS sequence"/>
</dbReference>
<name>A0ABT9QBF3_9ACTN</name>
<comment type="caution">
    <text evidence="1">The sequence shown here is derived from an EMBL/GenBank/DDBJ whole genome shotgun (WGS) entry which is preliminary data.</text>
</comment>
<organism evidence="1 2">
    <name type="scientific">Streptosporangium lutulentum</name>
    <dbReference type="NCBI Taxonomy" id="1461250"/>
    <lineage>
        <taxon>Bacteria</taxon>
        <taxon>Bacillati</taxon>
        <taxon>Actinomycetota</taxon>
        <taxon>Actinomycetes</taxon>
        <taxon>Streptosporangiales</taxon>
        <taxon>Streptosporangiaceae</taxon>
        <taxon>Streptosporangium</taxon>
    </lineage>
</organism>
<evidence type="ECO:0000313" key="1">
    <source>
        <dbReference type="EMBL" id="MDP9843681.1"/>
    </source>
</evidence>